<dbReference type="GO" id="GO:0005634">
    <property type="term" value="C:nucleus"/>
    <property type="evidence" value="ECO:0007669"/>
    <property type="project" value="UniProtKB-SubCell"/>
</dbReference>
<evidence type="ECO:0000313" key="3">
    <source>
        <dbReference type="EMBL" id="MFH4984873.1"/>
    </source>
</evidence>
<proteinExistence type="predicted"/>
<dbReference type="Gene3D" id="3.40.50.10890">
    <property type="match status" value="1"/>
</dbReference>
<sequence length="179" mass="20307">MNKCFMCSSQCRMLCMFEIAYLSATSSRMSHTKAVSWDQLRGADALILTSLCRFPEHKPEASVCSLFGVVIDTLKKNGSVLIPISPAGVLYDLLECISMQMDQNGVAVDTPIYFISPVADSALAYSNIYVEWLSDKKQKMVYLPEEPFAHGNVSFFWFHAVLRKAFIISRRTRHRWFSS</sequence>
<protein>
    <recommendedName>
        <fullName evidence="5">Integrator complex subunit 9</fullName>
    </recommendedName>
</protein>
<reference evidence="3 4" key="1">
    <citation type="submission" date="2024-08" db="EMBL/GenBank/DDBJ databases">
        <title>Gnathostoma spinigerum genome.</title>
        <authorList>
            <person name="Gonzalez-Bertolin B."/>
            <person name="Monzon S."/>
            <person name="Zaballos A."/>
            <person name="Jimenez P."/>
            <person name="Dekumyoy P."/>
            <person name="Varona S."/>
            <person name="Cuesta I."/>
            <person name="Sumanam S."/>
            <person name="Adisakwattana P."/>
            <person name="Gasser R.B."/>
            <person name="Hernandez-Gonzalez A."/>
            <person name="Young N.D."/>
            <person name="Perteguer M.J."/>
        </authorList>
    </citation>
    <scope>NUCLEOTIDE SEQUENCE [LARGE SCALE GENOMIC DNA]</scope>
    <source>
        <strain evidence="3">AL3</strain>
        <tissue evidence="3">Liver</tissue>
    </source>
</reference>
<dbReference type="SUPFAM" id="SSF56281">
    <property type="entry name" value="Metallo-hydrolase/oxidoreductase"/>
    <property type="match status" value="1"/>
</dbReference>
<evidence type="ECO:0000256" key="2">
    <source>
        <dbReference type="ARBA" id="ARBA00023242"/>
    </source>
</evidence>
<accession>A0ABD6EYN7</accession>
<dbReference type="EMBL" id="JBGFUD010022521">
    <property type="protein sequence ID" value="MFH4984873.1"/>
    <property type="molecule type" value="Genomic_DNA"/>
</dbReference>
<gene>
    <name evidence="3" type="ORF">AB6A40_011582</name>
</gene>
<keyword evidence="2" id="KW-0539">Nucleus</keyword>
<evidence type="ECO:0000313" key="4">
    <source>
        <dbReference type="Proteomes" id="UP001608902"/>
    </source>
</evidence>
<dbReference type="AlphaFoldDB" id="A0ABD6EYN7"/>
<organism evidence="3 4">
    <name type="scientific">Gnathostoma spinigerum</name>
    <dbReference type="NCBI Taxonomy" id="75299"/>
    <lineage>
        <taxon>Eukaryota</taxon>
        <taxon>Metazoa</taxon>
        <taxon>Ecdysozoa</taxon>
        <taxon>Nematoda</taxon>
        <taxon>Chromadorea</taxon>
        <taxon>Rhabditida</taxon>
        <taxon>Spirurina</taxon>
        <taxon>Gnathostomatomorpha</taxon>
        <taxon>Gnathostomatoidea</taxon>
        <taxon>Gnathostomatidae</taxon>
        <taxon>Gnathostoma</taxon>
    </lineage>
</organism>
<dbReference type="PANTHER" id="PTHR46094:SF1">
    <property type="entry name" value="INTEGRATOR COMPLEX SUBUNIT 9"/>
    <property type="match status" value="1"/>
</dbReference>
<comment type="caution">
    <text evidence="3">The sequence shown here is derived from an EMBL/GenBank/DDBJ whole genome shotgun (WGS) entry which is preliminary data.</text>
</comment>
<evidence type="ECO:0008006" key="5">
    <source>
        <dbReference type="Google" id="ProtNLM"/>
    </source>
</evidence>
<dbReference type="InterPro" id="IPR027074">
    <property type="entry name" value="Integrator_9su"/>
</dbReference>
<dbReference type="Proteomes" id="UP001608902">
    <property type="component" value="Unassembled WGS sequence"/>
</dbReference>
<dbReference type="InterPro" id="IPR036866">
    <property type="entry name" value="RibonucZ/Hydroxyglut_hydro"/>
</dbReference>
<dbReference type="PANTHER" id="PTHR46094">
    <property type="entry name" value="INTEGRATOR COMPLEX SUBUNIT 9"/>
    <property type="match status" value="1"/>
</dbReference>
<keyword evidence="4" id="KW-1185">Reference proteome</keyword>
<comment type="subcellular location">
    <subcellularLocation>
        <location evidence="1">Nucleus</location>
    </subcellularLocation>
</comment>
<evidence type="ECO:0000256" key="1">
    <source>
        <dbReference type="ARBA" id="ARBA00004123"/>
    </source>
</evidence>
<name>A0ABD6EYN7_9BILA</name>